<dbReference type="InterPro" id="IPR015390">
    <property type="entry name" value="Rabaptin_Rab5-bd_dom"/>
</dbReference>
<name>A0A7R9I3S0_9NEOP</name>
<dbReference type="EMBL" id="OD567965">
    <property type="protein sequence ID" value="CAD7446374.1"/>
    <property type="molecule type" value="Genomic_DNA"/>
</dbReference>
<sequence length="74" mass="8506">MPDGLQELQELLLKCRDDLIRSKLASERLEEDVRTLQCENQLLRAQMDAEQAGRVSMEDNLSSELDNLKFVDVV</sequence>
<protein>
    <recommendedName>
        <fullName evidence="1">Rabaptin GTPase-Rab5 binding domain-containing protein</fullName>
    </recommendedName>
</protein>
<accession>A0A7R9I3S0</accession>
<dbReference type="Pfam" id="PF09311">
    <property type="entry name" value="Rab5-bind"/>
    <property type="match status" value="1"/>
</dbReference>
<organism evidence="2">
    <name type="scientific">Timema bartmani</name>
    <dbReference type="NCBI Taxonomy" id="61472"/>
    <lineage>
        <taxon>Eukaryota</taxon>
        <taxon>Metazoa</taxon>
        <taxon>Ecdysozoa</taxon>
        <taxon>Arthropoda</taxon>
        <taxon>Hexapoda</taxon>
        <taxon>Insecta</taxon>
        <taxon>Pterygota</taxon>
        <taxon>Neoptera</taxon>
        <taxon>Polyneoptera</taxon>
        <taxon>Phasmatodea</taxon>
        <taxon>Timematodea</taxon>
        <taxon>Timematoidea</taxon>
        <taxon>Timematidae</taxon>
        <taxon>Timema</taxon>
    </lineage>
</organism>
<reference evidence="2" key="1">
    <citation type="submission" date="2020-11" db="EMBL/GenBank/DDBJ databases">
        <authorList>
            <person name="Tran Van P."/>
        </authorList>
    </citation>
    <scope>NUCLEOTIDE SEQUENCE</scope>
</reference>
<proteinExistence type="predicted"/>
<evidence type="ECO:0000313" key="2">
    <source>
        <dbReference type="EMBL" id="CAD7446374.1"/>
    </source>
</evidence>
<evidence type="ECO:0000259" key="1">
    <source>
        <dbReference type="Pfam" id="PF09311"/>
    </source>
</evidence>
<gene>
    <name evidence="2" type="ORF">TBIB3V08_LOCUS8705</name>
</gene>
<feature type="domain" description="Rabaptin GTPase-Rab5 binding" evidence="1">
    <location>
        <begin position="1"/>
        <end position="69"/>
    </location>
</feature>
<dbReference type="AlphaFoldDB" id="A0A7R9I3S0"/>